<dbReference type="PROSITE" id="PS50846">
    <property type="entry name" value="HMA_2"/>
    <property type="match status" value="2"/>
</dbReference>
<dbReference type="CDD" id="cd00371">
    <property type="entry name" value="HMA"/>
    <property type="match status" value="2"/>
</dbReference>
<evidence type="ECO:0000256" key="7">
    <source>
        <dbReference type="ARBA" id="ARBA00022840"/>
    </source>
</evidence>
<dbReference type="InterPro" id="IPR023298">
    <property type="entry name" value="ATPase_P-typ_TM_dom_sf"/>
</dbReference>
<dbReference type="SFLD" id="SFLDF00027">
    <property type="entry name" value="p-type_atpase"/>
    <property type="match status" value="1"/>
</dbReference>
<comment type="similarity">
    <text evidence="2 11">Belongs to the cation transport ATPase (P-type) (TC 3.A.3) family. Type IB subfamily.</text>
</comment>
<dbReference type="PRINTS" id="PR00119">
    <property type="entry name" value="CATATPASE"/>
</dbReference>
<dbReference type="FunFam" id="2.70.150.10:FF:000020">
    <property type="entry name" value="Copper-exporting P-type ATPase A"/>
    <property type="match status" value="1"/>
</dbReference>
<dbReference type="InterPro" id="IPR018303">
    <property type="entry name" value="ATPase_P-typ_P_site"/>
</dbReference>
<dbReference type="Pfam" id="PF00122">
    <property type="entry name" value="E1-E2_ATPase"/>
    <property type="match status" value="1"/>
</dbReference>
<dbReference type="Gene3D" id="3.40.50.1000">
    <property type="entry name" value="HAD superfamily/HAD-like"/>
    <property type="match status" value="1"/>
</dbReference>
<dbReference type="RefSeq" id="WP_054539229.1">
    <property type="nucleotide sequence ID" value="NZ_JACIEQ010000004.1"/>
</dbReference>
<feature type="transmembrane region" description="Helical" evidence="11">
    <location>
        <begin position="782"/>
        <end position="800"/>
    </location>
</feature>
<feature type="transmembrane region" description="Helical" evidence="11">
    <location>
        <begin position="229"/>
        <end position="248"/>
    </location>
</feature>
<dbReference type="PANTHER" id="PTHR43520:SF8">
    <property type="entry name" value="P-TYPE CU(+) TRANSPORTER"/>
    <property type="match status" value="1"/>
</dbReference>
<dbReference type="GO" id="GO:0060003">
    <property type="term" value="P:copper ion export"/>
    <property type="evidence" value="ECO:0007669"/>
    <property type="project" value="UniProtKB-ARBA"/>
</dbReference>
<dbReference type="GO" id="GO:0005524">
    <property type="term" value="F:ATP binding"/>
    <property type="evidence" value="ECO:0007669"/>
    <property type="project" value="UniProtKB-UniRule"/>
</dbReference>
<evidence type="ECO:0000256" key="8">
    <source>
        <dbReference type="ARBA" id="ARBA00022967"/>
    </source>
</evidence>
<feature type="domain" description="HMA" evidence="12">
    <location>
        <begin position="5"/>
        <end position="68"/>
    </location>
</feature>
<feature type="transmembrane region" description="Helical" evidence="11">
    <location>
        <begin position="260"/>
        <end position="278"/>
    </location>
</feature>
<dbReference type="InterPro" id="IPR036163">
    <property type="entry name" value="HMA_dom_sf"/>
</dbReference>
<evidence type="ECO:0000256" key="3">
    <source>
        <dbReference type="ARBA" id="ARBA00022475"/>
    </source>
</evidence>
<keyword evidence="3 11" id="KW-1003">Cell membrane</keyword>
<keyword evidence="9 11" id="KW-1133">Transmembrane helix</keyword>
<dbReference type="Gene3D" id="2.70.150.10">
    <property type="entry name" value="Calcium-transporting ATPase, cytoplasmic transduction domain A"/>
    <property type="match status" value="1"/>
</dbReference>
<dbReference type="NCBIfam" id="TIGR01511">
    <property type="entry name" value="ATPase-IB1_Cu"/>
    <property type="match status" value="1"/>
</dbReference>
<evidence type="ECO:0000256" key="5">
    <source>
        <dbReference type="ARBA" id="ARBA00022723"/>
    </source>
</evidence>
<dbReference type="NCBIfam" id="TIGR01494">
    <property type="entry name" value="ATPase_P-type"/>
    <property type="match status" value="1"/>
</dbReference>
<dbReference type="GO" id="GO:0055070">
    <property type="term" value="P:copper ion homeostasis"/>
    <property type="evidence" value="ECO:0007669"/>
    <property type="project" value="TreeGrafter"/>
</dbReference>
<evidence type="ECO:0000313" key="13">
    <source>
        <dbReference type="EMBL" id="MBB4023158.1"/>
    </source>
</evidence>
<evidence type="ECO:0000256" key="11">
    <source>
        <dbReference type="RuleBase" id="RU362081"/>
    </source>
</evidence>
<keyword evidence="8" id="KW-1278">Translocase</keyword>
<dbReference type="InterPro" id="IPR023299">
    <property type="entry name" value="ATPase_P-typ_cyto_dom_N"/>
</dbReference>
<dbReference type="PROSITE" id="PS00154">
    <property type="entry name" value="ATPASE_E1_E2"/>
    <property type="match status" value="1"/>
</dbReference>
<gene>
    <name evidence="13" type="ORF">GGR17_002980</name>
</gene>
<dbReference type="InterPro" id="IPR008250">
    <property type="entry name" value="ATPase_P-typ_transduc_dom_A_sf"/>
</dbReference>
<comment type="subcellular location">
    <subcellularLocation>
        <location evidence="1">Cell membrane</location>
        <topology evidence="1">Multi-pass membrane protein</topology>
    </subcellularLocation>
</comment>
<dbReference type="InterPro" id="IPR006121">
    <property type="entry name" value="HMA_dom"/>
</dbReference>
<keyword evidence="14" id="KW-1185">Reference proteome</keyword>
<dbReference type="InterPro" id="IPR023214">
    <property type="entry name" value="HAD_sf"/>
</dbReference>
<dbReference type="SUPFAM" id="SSF81653">
    <property type="entry name" value="Calcium ATPase, transduction domain A"/>
    <property type="match status" value="1"/>
</dbReference>
<feature type="transmembrane region" description="Helical" evidence="11">
    <location>
        <begin position="158"/>
        <end position="178"/>
    </location>
</feature>
<dbReference type="EMBL" id="JACIEQ010000004">
    <property type="protein sequence ID" value="MBB4023158.1"/>
    <property type="molecule type" value="Genomic_DNA"/>
</dbReference>
<dbReference type="Pfam" id="PF00702">
    <property type="entry name" value="Hydrolase"/>
    <property type="match status" value="1"/>
</dbReference>
<evidence type="ECO:0000259" key="12">
    <source>
        <dbReference type="PROSITE" id="PS50846"/>
    </source>
</evidence>
<dbReference type="CDD" id="cd02094">
    <property type="entry name" value="P-type_ATPase_Cu-like"/>
    <property type="match status" value="1"/>
</dbReference>
<keyword evidence="10 11" id="KW-0472">Membrane</keyword>
<feature type="transmembrane region" description="Helical" evidence="11">
    <location>
        <begin position="753"/>
        <end position="776"/>
    </location>
</feature>
<dbReference type="InterPro" id="IPR036412">
    <property type="entry name" value="HAD-like_sf"/>
</dbReference>
<keyword evidence="7 11" id="KW-0067">ATP-binding</keyword>
<dbReference type="InterPro" id="IPR027256">
    <property type="entry name" value="P-typ_ATPase_IB"/>
</dbReference>
<dbReference type="GO" id="GO:0043682">
    <property type="term" value="F:P-type divalent copper transporter activity"/>
    <property type="evidence" value="ECO:0007669"/>
    <property type="project" value="TreeGrafter"/>
</dbReference>
<dbReference type="Pfam" id="PF00403">
    <property type="entry name" value="HMA"/>
    <property type="match status" value="2"/>
</dbReference>
<evidence type="ECO:0000256" key="10">
    <source>
        <dbReference type="ARBA" id="ARBA00023136"/>
    </source>
</evidence>
<keyword evidence="6 11" id="KW-0547">Nucleotide-binding</keyword>
<evidence type="ECO:0000256" key="9">
    <source>
        <dbReference type="ARBA" id="ARBA00022989"/>
    </source>
</evidence>
<protein>
    <submittedName>
        <fullName evidence="13">Cu+-exporting ATPase</fullName>
    </submittedName>
</protein>
<comment type="caution">
    <text evidence="13">The sequence shown here is derived from an EMBL/GenBank/DDBJ whole genome shotgun (WGS) entry which is preliminary data.</text>
</comment>
<dbReference type="InterPro" id="IPR059000">
    <property type="entry name" value="ATPase_P-type_domA"/>
</dbReference>
<dbReference type="InterPro" id="IPR001757">
    <property type="entry name" value="P_typ_ATPase"/>
</dbReference>
<dbReference type="Proteomes" id="UP000585681">
    <property type="component" value="Unassembled WGS sequence"/>
</dbReference>
<feature type="transmembrane region" description="Helical" evidence="11">
    <location>
        <begin position="184"/>
        <end position="208"/>
    </location>
</feature>
<evidence type="ECO:0000256" key="2">
    <source>
        <dbReference type="ARBA" id="ARBA00006024"/>
    </source>
</evidence>
<feature type="transmembrane region" description="Helical" evidence="11">
    <location>
        <begin position="440"/>
        <end position="463"/>
    </location>
</feature>
<feature type="domain" description="HMA" evidence="12">
    <location>
        <begin position="70"/>
        <end position="134"/>
    </location>
</feature>
<dbReference type="Gene3D" id="3.30.70.100">
    <property type="match status" value="2"/>
</dbReference>
<keyword evidence="4 11" id="KW-0812">Transmembrane</keyword>
<dbReference type="GO" id="GO:0016887">
    <property type="term" value="F:ATP hydrolysis activity"/>
    <property type="evidence" value="ECO:0007669"/>
    <property type="project" value="InterPro"/>
</dbReference>
<dbReference type="InterPro" id="IPR044492">
    <property type="entry name" value="P_typ_ATPase_HD_dom"/>
</dbReference>
<organism evidence="13 14">
    <name type="scientific">Actibacterium naphthalenivorans</name>
    <dbReference type="NCBI Taxonomy" id="1614693"/>
    <lineage>
        <taxon>Bacteria</taxon>
        <taxon>Pseudomonadati</taxon>
        <taxon>Pseudomonadota</taxon>
        <taxon>Alphaproteobacteria</taxon>
        <taxon>Rhodobacterales</taxon>
        <taxon>Roseobacteraceae</taxon>
        <taxon>Actibacterium</taxon>
    </lineage>
</organism>
<sequence>MSAMQTTRFRIEGLNCASCVRRAETALAAVPEVEQASVNLASETAEVSYTGPLDTVLEAVKNAGFGVDTQEAVFNVSGASCASCVGRIEKAALAEPGVLGASMNLASGQLRVQMAGGDAAAVAAAVSAAGYEAVPEQAGDAPAEDRQEAEAQALRRDLLIAAGLTLPVVILAMGGHLFPAFHAFIGQTIGHTAANVIQFALTTLVLAWPGQRFFRKGVPLLLRRAPDMNSLVVLGTSAAWAYSTLATFAPSVLPEGTRNVYFEAAAVIVTLILLGRMLEARAKGRTGSAIRALMGLRPDTARVIGANGPEERPIEAIRVGDLIQLRPGERVATDGEVTEGQSFVDEAMITGEPLPVEKGPGDPLTGGTINGQGALTFRATRVGRDTVLARIIAMVQQAQGAKLPIQGMVDRITAWFVPAVLAAALLTVLAWLVFGPQPALALALVSGVSVLIIACPCAMGLATPTSIMVGTGRAAELGVLFRRGDALQALQSVRVIAFDKTGTLTEGCPALTSITVAEGVERADVLARVAAAEAFSEHPIARAIVAEAGPEAAPPAEGFQALPGFGLRATVGGAAVLVGAERLMAREGIALGALSAKGAELARTGATPVYAAIDGRAAAVIGVSDPVKPSARAAIAALHARGVKTAMITGDAQATANAIAADLGIDHVVAEVLPEGKVAAVEELMAHGRLAFVGDGINDAPALARADIGIAIGTGTDVAIEAADVVLMSGDVAGVVNALEISRRTMGNIRQNLFWAFGYNVLLIPVAAGVLAIFGGPLLSPILAAAAMALSSVFVVSNALRLRFVRGAA</sequence>
<keyword evidence="5 11" id="KW-0479">Metal-binding</keyword>
<dbReference type="NCBIfam" id="TIGR01525">
    <property type="entry name" value="ATPase-IB_hvy"/>
    <property type="match status" value="1"/>
</dbReference>
<dbReference type="Gene3D" id="3.40.1110.10">
    <property type="entry name" value="Calcium-transporting ATPase, cytoplasmic domain N"/>
    <property type="match status" value="1"/>
</dbReference>
<evidence type="ECO:0000256" key="1">
    <source>
        <dbReference type="ARBA" id="ARBA00004651"/>
    </source>
</evidence>
<dbReference type="SUPFAM" id="SSF55008">
    <property type="entry name" value="HMA, heavy metal-associated domain"/>
    <property type="match status" value="2"/>
</dbReference>
<evidence type="ECO:0000256" key="6">
    <source>
        <dbReference type="ARBA" id="ARBA00022741"/>
    </source>
</evidence>
<evidence type="ECO:0000313" key="14">
    <source>
        <dbReference type="Proteomes" id="UP000585681"/>
    </source>
</evidence>
<evidence type="ECO:0000256" key="4">
    <source>
        <dbReference type="ARBA" id="ARBA00022692"/>
    </source>
</evidence>
<dbReference type="SFLD" id="SFLDG00002">
    <property type="entry name" value="C1.7:_P-type_atpase_like"/>
    <property type="match status" value="1"/>
</dbReference>
<accession>A0A840CI65</accession>
<dbReference type="GO" id="GO:0005507">
    <property type="term" value="F:copper ion binding"/>
    <property type="evidence" value="ECO:0007669"/>
    <property type="project" value="TreeGrafter"/>
</dbReference>
<dbReference type="PRINTS" id="PR00943">
    <property type="entry name" value="CUATPASE"/>
</dbReference>
<dbReference type="GO" id="GO:0005886">
    <property type="term" value="C:plasma membrane"/>
    <property type="evidence" value="ECO:0007669"/>
    <property type="project" value="UniProtKB-SubCell"/>
</dbReference>
<name>A0A840CI65_9RHOB</name>
<dbReference type="SFLD" id="SFLDS00003">
    <property type="entry name" value="Haloacid_Dehalogenase"/>
    <property type="match status" value="1"/>
</dbReference>
<dbReference type="SUPFAM" id="SSF56784">
    <property type="entry name" value="HAD-like"/>
    <property type="match status" value="1"/>
</dbReference>
<proteinExistence type="inferred from homology"/>
<dbReference type="PANTHER" id="PTHR43520">
    <property type="entry name" value="ATP7, ISOFORM B"/>
    <property type="match status" value="1"/>
</dbReference>
<dbReference type="SUPFAM" id="SSF81665">
    <property type="entry name" value="Calcium ATPase, transmembrane domain M"/>
    <property type="match status" value="1"/>
</dbReference>
<feature type="transmembrane region" description="Helical" evidence="11">
    <location>
        <begin position="412"/>
        <end position="434"/>
    </location>
</feature>
<reference evidence="13" key="1">
    <citation type="submission" date="2020-08" db="EMBL/GenBank/DDBJ databases">
        <title>Genomic Encyclopedia of Type Strains, Phase IV (KMG-IV): sequencing the most valuable type-strain genomes for metagenomic binning, comparative biology and taxonomic classification.</title>
        <authorList>
            <person name="Goeker M."/>
        </authorList>
    </citation>
    <scope>NUCLEOTIDE SEQUENCE [LARGE SCALE GENOMIC DNA]</scope>
    <source>
        <strain evidence="13">DSM 105040</strain>
    </source>
</reference>
<dbReference type="AlphaFoldDB" id="A0A840CI65"/>